<protein>
    <submittedName>
        <fullName evidence="1">Uncharacterized protein</fullName>
    </submittedName>
</protein>
<dbReference type="EMBL" id="SRYB01000005">
    <property type="protein sequence ID" value="TGY79771.1"/>
    <property type="molecule type" value="Genomic_DNA"/>
</dbReference>
<gene>
    <name evidence="1" type="ORF">E5331_05185</name>
</gene>
<proteinExistence type="predicted"/>
<dbReference type="Proteomes" id="UP000306319">
    <property type="component" value="Unassembled WGS sequence"/>
</dbReference>
<organism evidence="1 2">
    <name type="scientific">Lepagella muris</name>
    <dbReference type="NCBI Taxonomy" id="3032870"/>
    <lineage>
        <taxon>Bacteria</taxon>
        <taxon>Pseudomonadati</taxon>
        <taxon>Bacteroidota</taxon>
        <taxon>Bacteroidia</taxon>
        <taxon>Bacteroidales</taxon>
        <taxon>Muribaculaceae</taxon>
        <taxon>Lepagella</taxon>
    </lineage>
</organism>
<comment type="caution">
    <text evidence="1">The sequence shown here is derived from an EMBL/GenBank/DDBJ whole genome shotgun (WGS) entry which is preliminary data.</text>
</comment>
<reference evidence="1" key="1">
    <citation type="submission" date="2019-04" db="EMBL/GenBank/DDBJ databases">
        <title>Microbes associate with the intestines of laboratory mice.</title>
        <authorList>
            <person name="Navarre W."/>
            <person name="Wong E."/>
            <person name="Huang K."/>
            <person name="Tropini C."/>
            <person name="Ng K."/>
            <person name="Yu B."/>
        </authorList>
    </citation>
    <scope>NUCLEOTIDE SEQUENCE</scope>
    <source>
        <strain evidence="1">NM04_E33</strain>
    </source>
</reference>
<evidence type="ECO:0000313" key="2">
    <source>
        <dbReference type="Proteomes" id="UP000306319"/>
    </source>
</evidence>
<name>A0AC61RG32_9BACT</name>
<sequence>MNEEILFGIQDLIRVTLADFVSVMGWWAMFAIALIMADLRFGILAARKRGEQIRGSRMRRRTMNKMLDYVTWIFVAYICRHSFGVVLGVPLVSIAIVIYVYANELSSVINNYAEYRGYGKILNLWKLIIGRHDIGKCLEDVSAKKTEEDG</sequence>
<accession>A0AC61RG32</accession>
<keyword evidence="2" id="KW-1185">Reference proteome</keyword>
<evidence type="ECO:0000313" key="1">
    <source>
        <dbReference type="EMBL" id="TGY79771.1"/>
    </source>
</evidence>